<evidence type="ECO:0000313" key="3">
    <source>
        <dbReference type="Proteomes" id="UP001180453"/>
    </source>
</evidence>
<feature type="transmembrane region" description="Helical" evidence="1">
    <location>
        <begin position="358"/>
        <end position="374"/>
    </location>
</feature>
<feature type="transmembrane region" description="Helical" evidence="1">
    <location>
        <begin position="165"/>
        <end position="190"/>
    </location>
</feature>
<feature type="transmembrane region" description="Helical" evidence="1">
    <location>
        <begin position="275"/>
        <end position="297"/>
    </location>
</feature>
<feature type="transmembrane region" description="Helical" evidence="1">
    <location>
        <begin position="197"/>
        <end position="218"/>
    </location>
</feature>
<dbReference type="RefSeq" id="WP_310266604.1">
    <property type="nucleotide sequence ID" value="NZ_JAVDXU010000002.1"/>
</dbReference>
<gene>
    <name evidence="2" type="ORF">J2X20_003229</name>
</gene>
<reference evidence="2 3" key="1">
    <citation type="submission" date="2023-07" db="EMBL/GenBank/DDBJ databases">
        <title>Sorghum-associated microbial communities from plants grown in Nebraska, USA.</title>
        <authorList>
            <person name="Schachtman D."/>
        </authorList>
    </citation>
    <scope>NUCLEOTIDE SEQUENCE [LARGE SCALE GENOMIC DNA]</scope>
    <source>
        <strain evidence="2 3">BE314</strain>
    </source>
</reference>
<organism evidence="2 3">
    <name type="scientific">Roseateles saccharophilus</name>
    <name type="common">Pseudomonas saccharophila</name>
    <dbReference type="NCBI Taxonomy" id="304"/>
    <lineage>
        <taxon>Bacteria</taxon>
        <taxon>Pseudomonadati</taxon>
        <taxon>Pseudomonadota</taxon>
        <taxon>Betaproteobacteria</taxon>
        <taxon>Burkholderiales</taxon>
        <taxon>Sphaerotilaceae</taxon>
        <taxon>Roseateles</taxon>
    </lineage>
</organism>
<feature type="transmembrane region" description="Helical" evidence="1">
    <location>
        <begin position="309"/>
        <end position="327"/>
    </location>
</feature>
<feature type="transmembrane region" description="Helical" evidence="1">
    <location>
        <begin position="448"/>
        <end position="467"/>
    </location>
</feature>
<feature type="transmembrane region" description="Helical" evidence="1">
    <location>
        <begin position="80"/>
        <end position="102"/>
    </location>
</feature>
<feature type="transmembrane region" description="Helical" evidence="1">
    <location>
        <begin position="381"/>
        <end position="401"/>
    </location>
</feature>
<proteinExistence type="predicted"/>
<keyword evidence="3" id="KW-1185">Reference proteome</keyword>
<protein>
    <submittedName>
        <fullName evidence="2">Uncharacterized protein</fullName>
    </submittedName>
</protein>
<feature type="transmembrane region" description="Helical" evidence="1">
    <location>
        <begin position="114"/>
        <end position="145"/>
    </location>
</feature>
<evidence type="ECO:0000256" key="1">
    <source>
        <dbReference type="SAM" id="Phobius"/>
    </source>
</evidence>
<keyword evidence="1" id="KW-0812">Transmembrane</keyword>
<dbReference type="EMBL" id="JAVDXU010000002">
    <property type="protein sequence ID" value="MDR7270571.1"/>
    <property type="molecule type" value="Genomic_DNA"/>
</dbReference>
<keyword evidence="1" id="KW-1133">Transmembrane helix</keyword>
<comment type="caution">
    <text evidence="2">The sequence shown here is derived from an EMBL/GenBank/DDBJ whole genome shotgun (WGS) entry which is preliminary data.</text>
</comment>
<evidence type="ECO:0000313" key="2">
    <source>
        <dbReference type="EMBL" id="MDR7270571.1"/>
    </source>
</evidence>
<keyword evidence="1" id="KW-0472">Membrane</keyword>
<feature type="transmembrane region" description="Helical" evidence="1">
    <location>
        <begin position="421"/>
        <end position="441"/>
    </location>
</feature>
<sequence>MHASSLSRRLAALLSILAWLVMAHPYEGLRHDGVLYLGQALLHSTAPQLSQDVFFSSGSQDRYSIYAHLMVPLYEHLGRLTTHIALLTISWLLMLGGVAALLRRFEASWQSIGWGLLAFAVMSPIYGGSWVFGYCEAFITARSFAEPLLLWSLVTLLDGRPLATGALQVVAALFHPLMALPVMSLSWCYLVQADRRWLWLLAAVPLALVAAATGAPPWNGLLKTYDPYWWSVFETGSHHLLLENWTLEDHLMVVLDLAILLTVTRIRPSDAWTRLVLAAVTTTAALIGLTAIGADVFHSVLLTQLQLWRAHWISHLLAMALAPWLIAQLWRLNGLWRASACALGLALLNFHIGMDHGVPTLLLWAVTSLAASRIRHASRPTVWLSCAGILLCIIGLSAYQLDGLLQLQGWKSQSAEWGARFIKVAAFPTVAVAGFAALLCISHRHRVGAWLAVPLSALLLFGALANWDQRSDFARVVESSSGADHPFVAHVPANASVYWAHQLVPTWGLLGRISHFSQQQGAGVVFNRHTALIFGPRKESYRLIGEDRERCINGALLSRDRIALAQCEMPAQARLATLCSQPDSPDFLVLPDQLKLQPLATWQPPARRDLPSTFALYACSQLTALEN</sequence>
<dbReference type="Proteomes" id="UP001180453">
    <property type="component" value="Unassembled WGS sequence"/>
</dbReference>
<accession>A0ABU1YNY4</accession>
<name>A0ABU1YNY4_ROSSA</name>